<proteinExistence type="predicted"/>
<dbReference type="AlphaFoldDB" id="A0A6N8GL16"/>
<gene>
    <name evidence="2" type="ORF">GMA12_11730</name>
</gene>
<organism evidence="2 3">
    <name type="scientific">Kocuria sediminis</name>
    <dbReference type="NCBI Taxonomy" id="1038857"/>
    <lineage>
        <taxon>Bacteria</taxon>
        <taxon>Bacillati</taxon>
        <taxon>Actinomycetota</taxon>
        <taxon>Actinomycetes</taxon>
        <taxon>Micrococcales</taxon>
        <taxon>Micrococcaceae</taxon>
        <taxon>Kocuria</taxon>
    </lineage>
</organism>
<keyword evidence="1" id="KW-0472">Membrane</keyword>
<name>A0A6N8GL16_9MICC</name>
<dbReference type="Proteomes" id="UP000436989">
    <property type="component" value="Unassembled WGS sequence"/>
</dbReference>
<evidence type="ECO:0000256" key="1">
    <source>
        <dbReference type="SAM" id="Phobius"/>
    </source>
</evidence>
<feature type="transmembrane region" description="Helical" evidence="1">
    <location>
        <begin position="31"/>
        <end position="49"/>
    </location>
</feature>
<reference evidence="2 3" key="1">
    <citation type="submission" date="2019-12" db="EMBL/GenBank/DDBJ databases">
        <authorList>
            <person name="Shi Y."/>
        </authorList>
    </citation>
    <scope>NUCLEOTIDE SEQUENCE [LARGE SCALE GENOMIC DNA]</scope>
    <source>
        <strain evidence="2 3">JCM 17929</strain>
    </source>
</reference>
<evidence type="ECO:0000313" key="3">
    <source>
        <dbReference type="Proteomes" id="UP000436989"/>
    </source>
</evidence>
<dbReference type="EMBL" id="WOGU01000009">
    <property type="protein sequence ID" value="MUN63801.1"/>
    <property type="molecule type" value="Genomic_DNA"/>
</dbReference>
<keyword evidence="3" id="KW-1185">Reference proteome</keyword>
<comment type="caution">
    <text evidence="2">The sequence shown here is derived from an EMBL/GenBank/DDBJ whole genome shotgun (WGS) entry which is preliminary data.</text>
</comment>
<keyword evidence="1" id="KW-1133">Transmembrane helix</keyword>
<accession>A0A6N8GL16</accession>
<feature type="transmembrane region" description="Helical" evidence="1">
    <location>
        <begin position="7"/>
        <end position="25"/>
    </location>
</feature>
<keyword evidence="1" id="KW-0812">Transmembrane</keyword>
<sequence length="57" mass="6346">MLKRIEWLIVLLAAVTLLGGNVFLLRGSWGGWVMVAGSVLLVVMLALVIRQRRRGSR</sequence>
<evidence type="ECO:0000313" key="2">
    <source>
        <dbReference type="EMBL" id="MUN63801.1"/>
    </source>
</evidence>
<dbReference type="RefSeq" id="WP_156269695.1">
    <property type="nucleotide sequence ID" value="NZ_WOGU01000009.1"/>
</dbReference>
<protein>
    <submittedName>
        <fullName evidence="2">Uncharacterized protein</fullName>
    </submittedName>
</protein>